<evidence type="ECO:0000256" key="6">
    <source>
        <dbReference type="ARBA" id="ARBA00022747"/>
    </source>
</evidence>
<evidence type="ECO:0000256" key="7">
    <source>
        <dbReference type="ARBA" id="ARBA00047942"/>
    </source>
</evidence>
<feature type="coiled-coil region" evidence="8">
    <location>
        <begin position="773"/>
        <end position="807"/>
    </location>
</feature>
<dbReference type="InterPro" id="IPR029063">
    <property type="entry name" value="SAM-dependent_MTases_sf"/>
</dbReference>
<dbReference type="RefSeq" id="WP_263821643.1">
    <property type="nucleotide sequence ID" value="NZ_JAOXHL010000001.1"/>
</dbReference>
<dbReference type="Gene3D" id="3.40.50.150">
    <property type="entry name" value="Vaccinia Virus protein VP39"/>
    <property type="match status" value="1"/>
</dbReference>
<dbReference type="PANTHER" id="PTHR42933:SF1">
    <property type="entry name" value="SITE-SPECIFIC DNA-METHYLTRANSFERASE (ADENINE-SPECIFIC)"/>
    <property type="match status" value="1"/>
</dbReference>
<keyword evidence="3 11" id="KW-0489">Methyltransferase</keyword>
<protein>
    <recommendedName>
        <fullName evidence="2">site-specific DNA-methyltransferase (adenine-specific)</fullName>
        <ecNumber evidence="2">2.1.1.72</ecNumber>
    </recommendedName>
</protein>
<dbReference type="InterPro" id="IPR022749">
    <property type="entry name" value="D12N6_MeTrfase_N"/>
</dbReference>
<keyword evidence="6" id="KW-0680">Restriction system</keyword>
<evidence type="ECO:0000256" key="1">
    <source>
        <dbReference type="ARBA" id="ARBA00006594"/>
    </source>
</evidence>
<dbReference type="NCBIfam" id="TIGR00497">
    <property type="entry name" value="hsdM"/>
    <property type="match status" value="1"/>
</dbReference>
<proteinExistence type="inferred from homology"/>
<sequence>MNNKINKEELARQLWNSAVNMRGSLEQNDHKNFLLAMLFYKFLSQKQVEYFKKEMHWMTEPLTFEQIQLIDSAYINPETELIDELNISQDSIDQLIEGSQSSLGFYIQPKYLFENWINQETKFGVELISDSIKSFNTHLSTQENIRILFDGIFNVYESELGKLGQNPRTQSENLKKILNVIKDIPTGKQDFDVLGFVYQYMVEQFAGEAGKKGGEYYTPHEVSQLMSEIVARHFKNRENISVYDPTSGSGSLLITIGDMFAKYSKKNNNVTYYAQEKVSSTYTITRMNLIMHGINSADINVRNGDTLKRDWPFFTSSDESTYELRATDAVVSNPPYSLKWDAEEAHGDPRFIEYGIAPKSKADYAFLLHSLYHLKEDGIMTIVLPHGVLFRGASEGLIRQKLIEKGYIDTIIGLPAGIFFRTCIATIIMVLRKNKHDRSIQFIDASKLFNKTGATNRMEISHIRKVVDAYINKSNIDKFSRIVHFDEIKENDFNLNISRYIDAFEKPDYHDLYASLHGGVPNSELMLFDDLWLSLPNMKKALLKPLNNAYSEFVDPNQISEIILGHADTQNYLAQYEQVVDKLQSFIKSNIGNLEQIKNIAVEELEETFDNFFFDNISQIRMLDKYELYQEAISTFKDIKKDLYHILANIQNSNTQWYPDLFKKTQTIEKTYLAVELEEIQALQANIDEYNTSIKEIAFDKESEESLDDNQLAELNELKANLKNTKEILKKQQTLFDESLSKIIKNITPDKFVDLLHIKWSANLTQSILDKGYDIINEQIAKLEKLAKKYAQTLAQINDELKVSEQSLVAMLKDLKADEYDLKAIKELVDLLGDNDE</sequence>
<name>A0ABT3BMK9_9BACT</name>
<evidence type="ECO:0000256" key="2">
    <source>
        <dbReference type="ARBA" id="ARBA00011900"/>
    </source>
</evidence>
<evidence type="ECO:0000313" key="11">
    <source>
        <dbReference type="EMBL" id="MCV3728316.1"/>
    </source>
</evidence>
<reference evidence="11 12" key="1">
    <citation type="journal article" date="2020" name="Int. J. Syst. Evol. Microbiol.">
        <title>Ureaplasma miroungigenitalium sp. nov. isolated from northern elephant seals (Mirounga angustirostris) and Ureaplasma zalophigenitalium sp. nov. isolated from California sea lions (Zalophus californianus).</title>
        <authorList>
            <person name="Volokhov D.V."/>
            <person name="Gulland F.M."/>
            <person name="Gao Y."/>
            <person name="Chizhikov V.E."/>
        </authorList>
    </citation>
    <scope>NUCLEOTIDE SEQUENCE [LARGE SCALE GENOMIC DNA]</scope>
    <source>
        <strain evidence="11 12">ES3182-GEN</strain>
    </source>
</reference>
<dbReference type="InterPro" id="IPR038333">
    <property type="entry name" value="T1MK-like_N_sf"/>
</dbReference>
<dbReference type="PROSITE" id="PS00092">
    <property type="entry name" value="N6_MTASE"/>
    <property type="match status" value="1"/>
</dbReference>
<feature type="coiled-coil region" evidence="8">
    <location>
        <begin position="673"/>
        <end position="735"/>
    </location>
</feature>
<dbReference type="Gene3D" id="1.20.1260.30">
    <property type="match status" value="1"/>
</dbReference>
<dbReference type="Pfam" id="PF12161">
    <property type="entry name" value="HsdM_N"/>
    <property type="match status" value="1"/>
</dbReference>
<dbReference type="Pfam" id="PF02384">
    <property type="entry name" value="N6_Mtase"/>
    <property type="match status" value="1"/>
</dbReference>
<keyword evidence="4 11" id="KW-0808">Transferase</keyword>
<evidence type="ECO:0000256" key="5">
    <source>
        <dbReference type="ARBA" id="ARBA00022691"/>
    </source>
</evidence>
<keyword evidence="12" id="KW-1185">Reference proteome</keyword>
<evidence type="ECO:0000256" key="4">
    <source>
        <dbReference type="ARBA" id="ARBA00022679"/>
    </source>
</evidence>
<keyword evidence="8" id="KW-0175">Coiled coil</keyword>
<comment type="catalytic activity">
    <reaction evidence="7">
        <text>a 2'-deoxyadenosine in DNA + S-adenosyl-L-methionine = an N(6)-methyl-2'-deoxyadenosine in DNA + S-adenosyl-L-homocysteine + H(+)</text>
        <dbReference type="Rhea" id="RHEA:15197"/>
        <dbReference type="Rhea" id="RHEA-COMP:12418"/>
        <dbReference type="Rhea" id="RHEA-COMP:12419"/>
        <dbReference type="ChEBI" id="CHEBI:15378"/>
        <dbReference type="ChEBI" id="CHEBI:57856"/>
        <dbReference type="ChEBI" id="CHEBI:59789"/>
        <dbReference type="ChEBI" id="CHEBI:90615"/>
        <dbReference type="ChEBI" id="CHEBI:90616"/>
        <dbReference type="EC" id="2.1.1.72"/>
    </reaction>
</comment>
<keyword evidence="5" id="KW-0949">S-adenosyl-L-methionine</keyword>
<comment type="similarity">
    <text evidence="1">Belongs to the N(4)/N(6)-methyltransferase family.</text>
</comment>
<evidence type="ECO:0000259" key="9">
    <source>
        <dbReference type="Pfam" id="PF02384"/>
    </source>
</evidence>
<dbReference type="InterPro" id="IPR051537">
    <property type="entry name" value="DNA_Adenine_Mtase"/>
</dbReference>
<dbReference type="PANTHER" id="PTHR42933">
    <property type="entry name" value="SLR6095 PROTEIN"/>
    <property type="match status" value="1"/>
</dbReference>
<evidence type="ECO:0000256" key="8">
    <source>
        <dbReference type="SAM" id="Coils"/>
    </source>
</evidence>
<comment type="caution">
    <text evidence="11">The sequence shown here is derived from an EMBL/GenBank/DDBJ whole genome shotgun (WGS) entry which is preliminary data.</text>
</comment>
<dbReference type="EMBL" id="JAOXHL010000001">
    <property type="protein sequence ID" value="MCV3728316.1"/>
    <property type="molecule type" value="Genomic_DNA"/>
</dbReference>
<dbReference type="PRINTS" id="PR00507">
    <property type="entry name" value="N12N6MTFRASE"/>
</dbReference>
<gene>
    <name evidence="11" type="ORF">OF376_00745</name>
</gene>
<evidence type="ECO:0000313" key="12">
    <source>
        <dbReference type="Proteomes" id="UP001208245"/>
    </source>
</evidence>
<evidence type="ECO:0000256" key="3">
    <source>
        <dbReference type="ARBA" id="ARBA00022603"/>
    </source>
</evidence>
<evidence type="ECO:0000259" key="10">
    <source>
        <dbReference type="Pfam" id="PF12161"/>
    </source>
</evidence>
<dbReference type="InterPro" id="IPR004546">
    <property type="entry name" value="Restrct_endonuc_T1M"/>
</dbReference>
<organism evidence="11 12">
    <name type="scientific">Ureaplasma miroungigenitalium</name>
    <dbReference type="NCBI Taxonomy" id="1042321"/>
    <lineage>
        <taxon>Bacteria</taxon>
        <taxon>Bacillati</taxon>
        <taxon>Mycoplasmatota</taxon>
        <taxon>Mycoplasmoidales</taxon>
        <taxon>Mycoplasmoidaceae</taxon>
        <taxon>Ureaplasma</taxon>
    </lineage>
</organism>
<dbReference type="GO" id="GO:0009007">
    <property type="term" value="F:site-specific DNA-methyltransferase (adenine-specific) activity"/>
    <property type="evidence" value="ECO:0007669"/>
    <property type="project" value="UniProtKB-EC"/>
</dbReference>
<dbReference type="Proteomes" id="UP001208245">
    <property type="component" value="Unassembled WGS sequence"/>
</dbReference>
<feature type="domain" description="DNA methylase adenine-specific" evidence="9">
    <location>
        <begin position="191"/>
        <end position="505"/>
    </location>
</feature>
<dbReference type="EC" id="2.1.1.72" evidence="2"/>
<feature type="domain" description="N6 adenine-specific DNA methyltransferase N-terminal" evidence="10">
    <location>
        <begin position="10"/>
        <end position="179"/>
    </location>
</feature>
<accession>A0ABT3BMK9</accession>
<dbReference type="InterPro" id="IPR003356">
    <property type="entry name" value="DNA_methylase_A-5"/>
</dbReference>
<dbReference type="InterPro" id="IPR002052">
    <property type="entry name" value="DNA_methylase_N6_adenine_CS"/>
</dbReference>
<dbReference type="SUPFAM" id="SSF53335">
    <property type="entry name" value="S-adenosyl-L-methionine-dependent methyltransferases"/>
    <property type="match status" value="1"/>
</dbReference>
<dbReference type="GO" id="GO:0032259">
    <property type="term" value="P:methylation"/>
    <property type="evidence" value="ECO:0007669"/>
    <property type="project" value="UniProtKB-KW"/>
</dbReference>